<organism evidence="2 3">
    <name type="scientific">Acropora cervicornis</name>
    <name type="common">Staghorn coral</name>
    <dbReference type="NCBI Taxonomy" id="6130"/>
    <lineage>
        <taxon>Eukaryota</taxon>
        <taxon>Metazoa</taxon>
        <taxon>Cnidaria</taxon>
        <taxon>Anthozoa</taxon>
        <taxon>Hexacorallia</taxon>
        <taxon>Scleractinia</taxon>
        <taxon>Astrocoeniina</taxon>
        <taxon>Acroporidae</taxon>
        <taxon>Acropora</taxon>
    </lineage>
</organism>
<reference evidence="2" key="2">
    <citation type="journal article" date="2023" name="Science">
        <title>Genomic signatures of disease resistance in endangered staghorn corals.</title>
        <authorList>
            <person name="Vollmer S.V."/>
            <person name="Selwyn J.D."/>
            <person name="Despard B.A."/>
            <person name="Roesel C.L."/>
        </authorList>
    </citation>
    <scope>NUCLEOTIDE SEQUENCE</scope>
    <source>
        <strain evidence="2">K2</strain>
    </source>
</reference>
<protein>
    <submittedName>
        <fullName evidence="2">Uncharacterized protein</fullName>
    </submittedName>
</protein>
<dbReference type="AlphaFoldDB" id="A0AAD9UYQ2"/>
<evidence type="ECO:0000313" key="2">
    <source>
        <dbReference type="EMBL" id="KAK2554806.1"/>
    </source>
</evidence>
<keyword evidence="3" id="KW-1185">Reference proteome</keyword>
<name>A0AAD9UYQ2_ACRCE</name>
<feature type="region of interest" description="Disordered" evidence="1">
    <location>
        <begin position="1"/>
        <end position="44"/>
    </location>
</feature>
<proteinExistence type="predicted"/>
<dbReference type="EMBL" id="JARQWQ010000067">
    <property type="protein sequence ID" value="KAK2554806.1"/>
    <property type="molecule type" value="Genomic_DNA"/>
</dbReference>
<feature type="compositionally biased region" description="Basic and acidic residues" evidence="1">
    <location>
        <begin position="1"/>
        <end position="15"/>
    </location>
</feature>
<comment type="caution">
    <text evidence="2">The sequence shown here is derived from an EMBL/GenBank/DDBJ whole genome shotgun (WGS) entry which is preliminary data.</text>
</comment>
<accession>A0AAD9UYQ2</accession>
<gene>
    <name evidence="2" type="ORF">P5673_023778</name>
</gene>
<feature type="compositionally biased region" description="Acidic residues" evidence="1">
    <location>
        <begin position="16"/>
        <end position="43"/>
    </location>
</feature>
<evidence type="ECO:0000256" key="1">
    <source>
        <dbReference type="SAM" id="MobiDB-lite"/>
    </source>
</evidence>
<reference evidence="2" key="1">
    <citation type="journal article" date="2023" name="G3 (Bethesda)">
        <title>Whole genome assembly and annotation of the endangered Caribbean coral Acropora cervicornis.</title>
        <authorList>
            <person name="Selwyn J.D."/>
            <person name="Vollmer S.V."/>
        </authorList>
    </citation>
    <scope>NUCLEOTIDE SEQUENCE</scope>
    <source>
        <strain evidence="2">K2</strain>
    </source>
</reference>
<dbReference type="PANTHER" id="PTHR34415">
    <property type="entry name" value="INTEGRASE CATALYTIC DOMAIN-CONTAINING PROTEIN"/>
    <property type="match status" value="1"/>
</dbReference>
<sequence length="308" mass="34942">MTTKKHNENVSRDNANDEEAYDSPWDEDDSSESGEESNEEEDSFCITSLESDLSEKAKVTAFATTTCNCKFGEGEKPCSASLSLDELVESRSNCHELTSTELDLVILGAIQSSLNCNEVSVSRRSHKHCQQTRMAFYYHGKRICKKTFLFLHCLNKNRFCSLVKHYRKNGLSVRVNGNKKRLPSSAFSSETIEQVVKFILNTAEEQALLLPGRVPGFKRIDVRLLPSVLTKHSLWKTYCEISTSQGKNHVGYSKFCDLWSQLCPFVLIMRPATDLCWTCQKNNNLIQKTANLPEAEKVEAVRNQEQHL</sequence>
<evidence type="ECO:0000313" key="3">
    <source>
        <dbReference type="Proteomes" id="UP001249851"/>
    </source>
</evidence>
<dbReference type="Proteomes" id="UP001249851">
    <property type="component" value="Unassembled WGS sequence"/>
</dbReference>
<dbReference type="PANTHER" id="PTHR34415:SF1">
    <property type="entry name" value="INTEGRASE CATALYTIC DOMAIN-CONTAINING PROTEIN"/>
    <property type="match status" value="1"/>
</dbReference>